<dbReference type="SMART" id="SM00320">
    <property type="entry name" value="WD40"/>
    <property type="match status" value="6"/>
</dbReference>
<keyword evidence="11 22" id="KW-1133">Transmembrane helix</keyword>
<reference evidence="24 25" key="1">
    <citation type="journal article" date="2020" name="Fungal Divers.">
        <title>Resolving the Mortierellaceae phylogeny through synthesis of multi-gene phylogenetics and phylogenomics.</title>
        <authorList>
            <person name="Vandepol N."/>
            <person name="Liber J."/>
            <person name="Desiro A."/>
            <person name="Na H."/>
            <person name="Kennedy M."/>
            <person name="Barry K."/>
            <person name="Grigoriev I.V."/>
            <person name="Miller A.N."/>
            <person name="O'Donnell K."/>
            <person name="Stajich J.E."/>
            <person name="Bonito G."/>
        </authorList>
    </citation>
    <scope>NUCLEOTIDE SEQUENCE [LARGE SCALE GENOMIC DNA]</scope>
    <source>
        <strain evidence="24 25">AD045</strain>
    </source>
</reference>
<feature type="compositionally biased region" description="Polar residues" evidence="21">
    <location>
        <begin position="816"/>
        <end position="830"/>
    </location>
</feature>
<dbReference type="EMBL" id="JAAAIM010000020">
    <property type="protein sequence ID" value="KAG0297893.1"/>
    <property type="molecule type" value="Genomic_DNA"/>
</dbReference>
<dbReference type="Proteomes" id="UP001194696">
    <property type="component" value="Unassembled WGS sequence"/>
</dbReference>
<evidence type="ECO:0000256" key="13">
    <source>
        <dbReference type="ARBA" id="ARBA00023098"/>
    </source>
</evidence>
<evidence type="ECO:0000313" key="25">
    <source>
        <dbReference type="Proteomes" id="UP001194696"/>
    </source>
</evidence>
<name>A0ABQ7KFQ5_9FUNG</name>
<keyword evidence="18" id="KW-0753">Steroid metabolism</keyword>
<dbReference type="InterPro" id="IPR030225">
    <property type="entry name" value="SCAP"/>
</dbReference>
<feature type="compositionally biased region" description="Basic and acidic residues" evidence="21">
    <location>
        <begin position="1258"/>
        <end position="1273"/>
    </location>
</feature>
<keyword evidence="13" id="KW-0443">Lipid metabolism</keyword>
<evidence type="ECO:0000256" key="10">
    <source>
        <dbReference type="ARBA" id="ARBA00022824"/>
    </source>
</evidence>
<feature type="region of interest" description="Disordered" evidence="21">
    <location>
        <begin position="806"/>
        <end position="830"/>
    </location>
</feature>
<evidence type="ECO:0000256" key="22">
    <source>
        <dbReference type="SAM" id="Phobius"/>
    </source>
</evidence>
<evidence type="ECO:0000256" key="8">
    <source>
        <dbReference type="ARBA" id="ARBA00022692"/>
    </source>
</evidence>
<evidence type="ECO:0000256" key="20">
    <source>
        <dbReference type="PROSITE-ProRule" id="PRU00221"/>
    </source>
</evidence>
<evidence type="ECO:0000256" key="5">
    <source>
        <dbReference type="ARBA" id="ARBA00019541"/>
    </source>
</evidence>
<evidence type="ECO:0000256" key="3">
    <source>
        <dbReference type="ARBA" id="ARBA00004653"/>
    </source>
</evidence>
<dbReference type="PROSITE" id="PS50294">
    <property type="entry name" value="WD_REPEATS_REGION"/>
    <property type="match status" value="1"/>
</dbReference>
<dbReference type="InterPro" id="IPR053958">
    <property type="entry name" value="HMGCR/SNAP/NPC1-like_SSD"/>
</dbReference>
<keyword evidence="8 22" id="KW-0812">Transmembrane</keyword>
<dbReference type="PROSITE" id="PS50156">
    <property type="entry name" value="SSD"/>
    <property type="match status" value="1"/>
</dbReference>
<dbReference type="InterPro" id="IPR036322">
    <property type="entry name" value="WD40_repeat_dom_sf"/>
</dbReference>
<dbReference type="SUPFAM" id="SSF82866">
    <property type="entry name" value="Multidrug efflux transporter AcrB transmembrane domain"/>
    <property type="match status" value="1"/>
</dbReference>
<dbReference type="Pfam" id="PF12349">
    <property type="entry name" value="Sterol-sensing"/>
    <property type="match status" value="1"/>
</dbReference>
<dbReference type="PANTHER" id="PTHR46378">
    <property type="entry name" value="STEROL REGULATORY ELEMENT-BINDING PROTEIN CLEAVAGE-ACTIVATING PROTEIN"/>
    <property type="match status" value="1"/>
</dbReference>
<comment type="subcellular location">
    <subcellularLocation>
        <location evidence="2">Cytoplasmic vesicle</location>
        <location evidence="2">COPII-coated vesicle membrane</location>
        <topology evidence="2">Multi-pass membrane protein</topology>
    </subcellularLocation>
    <subcellularLocation>
        <location evidence="1">Endoplasmic reticulum membrane</location>
        <topology evidence="1">Multi-pass membrane protein</topology>
    </subcellularLocation>
    <subcellularLocation>
        <location evidence="3">Golgi apparatus membrane</location>
        <topology evidence="3">Multi-pass membrane protein</topology>
    </subcellularLocation>
</comment>
<keyword evidence="10" id="KW-0256">Endoplasmic reticulum</keyword>
<feature type="compositionally biased region" description="Basic and acidic residues" evidence="21">
    <location>
        <begin position="691"/>
        <end position="703"/>
    </location>
</feature>
<dbReference type="Gene3D" id="1.20.1640.10">
    <property type="entry name" value="Multidrug efflux transporter AcrB transmembrane domain"/>
    <property type="match status" value="1"/>
</dbReference>
<gene>
    <name evidence="24" type="ORF">BGZ96_004246</name>
</gene>
<keyword evidence="16" id="KW-1207">Sterol metabolism</keyword>
<evidence type="ECO:0000256" key="1">
    <source>
        <dbReference type="ARBA" id="ARBA00004477"/>
    </source>
</evidence>
<dbReference type="SUPFAM" id="SSF50978">
    <property type="entry name" value="WD40 repeat-like"/>
    <property type="match status" value="1"/>
</dbReference>
<keyword evidence="7 20" id="KW-0853">WD repeat</keyword>
<evidence type="ECO:0000256" key="7">
    <source>
        <dbReference type="ARBA" id="ARBA00022574"/>
    </source>
</evidence>
<evidence type="ECO:0000313" key="24">
    <source>
        <dbReference type="EMBL" id="KAG0297893.1"/>
    </source>
</evidence>
<evidence type="ECO:0000256" key="16">
    <source>
        <dbReference type="ARBA" id="ARBA00023166"/>
    </source>
</evidence>
<evidence type="ECO:0000256" key="21">
    <source>
        <dbReference type="SAM" id="MobiDB-lite"/>
    </source>
</evidence>
<feature type="region of interest" description="Disordered" evidence="21">
    <location>
        <begin position="1425"/>
        <end position="1475"/>
    </location>
</feature>
<evidence type="ECO:0000256" key="12">
    <source>
        <dbReference type="ARBA" id="ARBA00023034"/>
    </source>
</evidence>
<evidence type="ECO:0000256" key="17">
    <source>
        <dbReference type="ARBA" id="ARBA00023180"/>
    </source>
</evidence>
<evidence type="ECO:0000256" key="6">
    <source>
        <dbReference type="ARBA" id="ARBA00022548"/>
    </source>
</evidence>
<sequence length="1719" mass="188548">MSALSRIPGVASLTSLVAVTFSLHSNPTLRKYNDLLAHAFYHHGRVCASNQATVMVLVIVFVGMIAYPGIITTYNSSAYARHRSATAATTEHDITLSNSFTARHQEANLDTFWAKSVVAPTWSQDPRAFSRSLPSADPLHYLAPVIINVTDLHPSQHHTNRTLDLDDNGSVEQDPANTSWSEADLFTFTTNIQERIQTMAVQYPLQEDDKSGRRQPTTLPRLVTLRDICLLDPTSSSSSTEDEYSTAGRSQDSRQKCLVHSPLIYRDNDPAHVGSDIDLDGTLAQYRQSSLNSLFGGLSLDRGLSPDHRSHSLVITFFLRGDLGIQAPVGRYDDSSATDKKGTGGTHHDPLDVRQIWHLIFKQLQIELQAERAKKTQARLVYHTPTTSKKDNSLLFAEDGTEEQEEQVADIDIADVSSSGDSIPDPLSQFLVRALPVQETGQNGSRRLVSEEHAQPRTNISAEYWLLGMAYFVMFLYISLSVGRVDLVKSKYGLGIAAVATVFVSLLMSIGLCSVFGVTLTLMPWEILPFMIIVVGVENINILVHAVVETSMDLPVRERVGRGLGTVGVSITMTLFAELCLLIIGAMTTIPAVQEFCTFAIAAVIMDYLLQMTFFITVISIDIRRLELSDLGRPAAPYSRYPFGSRHSATKPSLFPGESEMAARFSGISGISMQEGNDSKHRRKDSAGSFHSDEDSRSHDKPGNKNRKGRIFTSIIMVGVMAYLGYIYGTTSQSTPTMTVTESYWRIIPSEASSKFWAMVDPERQGGYLEIESPAVLALWRPVNGTYDFPCDTKTDVFEYDSCDDQQDASEESPMGSKQESDTSQTHNSQLDPRRPFKLLWDALVFICLFAFWLVRNFVLPSIILAASILLLLSYLLSPQRKLLVDLQWSFPFIVLPGDYQSKRKLMMEELLAQEARELGQDPGACSPLPGSVETLYRRGHKTDIDQMDVSPDQGLILTSSMDGSILLWSGVAGQGQEMPLAKLEEGACLKTSPSNKNVPSVRVTAAFTTPVKNTRSKIGSLKCLKLDASGTFAAGGYADGTVHVWSVDQVAHGFGEQRMDRVPSLRSIHGMARHPSTTTDQVKLRVGCVYFWEPASRPEAGSFLGEGLTLMVGYRDGQIWQWNPVSGEGQCAVETKHRGGIAELAMMELDPKTRQDLGLTQRTYLVAAGKDGGIQCWSTSRRPNGSLDTWSMLWGHVGQATGGSVSVLSLDAEVPMVAVGYSTGAIKVWDLEHGNLVWTLSRGSTASGTSILKGPSKHIDRRASQGEPDNHQPSHQGSITKLCFHALELEDGLTGEPAPRVWLVISSGVDEAVMVWMVEWEGLMALPTPRGQLTPLSHPTQNGQEYFAGYDGAKYGHTQDRMRSNGSRDWKTSQDILGMLSSSLPAPRLVGFMKQRGGRSMTVSNSRLYGVRRTESTTAHAAQLNTHPKQSHASVTESSGPVGNIIRSRRKSEGHALSPTAVGQDKAAASGSHPTKRGWELWEADLYQCIFKTPGVWSLDLTIRAINLQPPLHRRPSLPTQLNLDLARRPSLATDVFNAVSPGTIIVSSNGSGIATQVVLNQQHGYHSASDMEYVQRDGNSAQTRPKIQRRPGSYSNQGGQQGYVFTTGHIGGRPEHGQSLYPTFSGVSEAGDSWIGLRAGGAVDDEDSESTLLPFVETRLIHAILRGPSSREADVETWDPMDPAKGPELKDIVIGFGNYIKIVRLMDEDEEILAGDQ</sequence>
<evidence type="ECO:0000256" key="15">
    <source>
        <dbReference type="ARBA" id="ARBA00023136"/>
    </source>
</evidence>
<feature type="transmembrane region" description="Helical" evidence="22">
    <location>
        <begin position="494"/>
        <end position="520"/>
    </location>
</feature>
<proteinExistence type="inferred from homology"/>
<feature type="transmembrane region" description="Helical" evidence="22">
    <location>
        <begin position="527"/>
        <end position="548"/>
    </location>
</feature>
<evidence type="ECO:0000259" key="23">
    <source>
        <dbReference type="PROSITE" id="PS50156"/>
    </source>
</evidence>
<feature type="transmembrane region" description="Helical" evidence="22">
    <location>
        <begin position="560"/>
        <end position="584"/>
    </location>
</feature>
<dbReference type="Gene3D" id="2.130.10.10">
    <property type="entry name" value="YVTN repeat-like/Quinoprotein amine dehydrogenase"/>
    <property type="match status" value="2"/>
</dbReference>
<evidence type="ECO:0000256" key="4">
    <source>
        <dbReference type="ARBA" id="ARBA00007410"/>
    </source>
</evidence>
<keyword evidence="25" id="KW-1185">Reference proteome</keyword>
<dbReference type="InterPro" id="IPR001680">
    <property type="entry name" value="WD40_rpt"/>
</dbReference>
<comment type="caution">
    <text evidence="24">The sequence shown here is derived from an EMBL/GenBank/DDBJ whole genome shotgun (WGS) entry which is preliminary data.</text>
</comment>
<feature type="transmembrane region" description="Helical" evidence="22">
    <location>
        <begin position="711"/>
        <end position="729"/>
    </location>
</feature>
<feature type="transmembrane region" description="Helical" evidence="22">
    <location>
        <begin position="596"/>
        <end position="621"/>
    </location>
</feature>
<dbReference type="Pfam" id="PF00400">
    <property type="entry name" value="WD40"/>
    <property type="match status" value="1"/>
</dbReference>
<keyword evidence="9" id="KW-0677">Repeat</keyword>
<keyword evidence="6" id="KW-0153">Cholesterol metabolism</keyword>
<evidence type="ECO:0000256" key="18">
    <source>
        <dbReference type="ARBA" id="ARBA00023221"/>
    </source>
</evidence>
<feature type="repeat" description="WD" evidence="20">
    <location>
        <begin position="938"/>
        <end position="970"/>
    </location>
</feature>
<comment type="function">
    <text evidence="19">Escort protein required for cholesterol as well as lipid homeostasis. Regulates export of the SCAP-SREBP complex from the endoplasmic reticulum to the Golgi upon low cholesterol, thereby regulating the processing of sterol regulatory element-binding proteins (SREBPs) SREBF1/SREBP1 and SREBF2/SREBP2. At high sterol concentrations, formation of a ternary complex with INSIG (INSIG1 or INSIG2) leads to mask the ER export signal in SCAP, promoting retention of the complex in the endoplasmic reticulum. Low sterol concentrations trigger release of INSIG, a conformational change in the SSD domain of SCAP, unmasking of the ER export signal, promoting recruitment into COPII-coated vesicles and transport of the SCAP-SREBP to the Golgi: in the Golgi, SREBPs are then processed, releasing the transcription factor fragment of SREBPs from the membrane, its import into the nucleus and up-regulation of LDLR, INSIG1 and the mevalonate pathway. Binds cholesterol via its SSD domain.</text>
</comment>
<feature type="region of interest" description="Disordered" evidence="21">
    <location>
        <begin position="233"/>
        <end position="254"/>
    </location>
</feature>
<keyword evidence="17" id="KW-0325">Glycoprotein</keyword>
<feature type="region of interest" description="Disordered" evidence="21">
    <location>
        <begin position="671"/>
        <end position="707"/>
    </location>
</feature>
<dbReference type="InterPro" id="IPR015943">
    <property type="entry name" value="WD40/YVTN_repeat-like_dom_sf"/>
</dbReference>
<evidence type="ECO:0000256" key="19">
    <source>
        <dbReference type="ARBA" id="ARBA00045958"/>
    </source>
</evidence>
<dbReference type="PROSITE" id="PS50082">
    <property type="entry name" value="WD_REPEATS_2"/>
    <property type="match status" value="1"/>
</dbReference>
<organism evidence="24 25">
    <name type="scientific">Linnemannia gamsii</name>
    <dbReference type="NCBI Taxonomy" id="64522"/>
    <lineage>
        <taxon>Eukaryota</taxon>
        <taxon>Fungi</taxon>
        <taxon>Fungi incertae sedis</taxon>
        <taxon>Mucoromycota</taxon>
        <taxon>Mortierellomycotina</taxon>
        <taxon>Mortierellomycetes</taxon>
        <taxon>Mortierellales</taxon>
        <taxon>Mortierellaceae</taxon>
        <taxon>Linnemannia</taxon>
    </lineage>
</organism>
<feature type="transmembrane region" description="Helical" evidence="22">
    <location>
        <begin position="464"/>
        <end position="482"/>
    </location>
</feature>
<evidence type="ECO:0000256" key="2">
    <source>
        <dbReference type="ARBA" id="ARBA00004557"/>
    </source>
</evidence>
<keyword evidence="14" id="KW-0446">Lipid-binding</keyword>
<keyword evidence="12" id="KW-0333">Golgi apparatus</keyword>
<feature type="domain" description="SSD" evidence="23">
    <location>
        <begin position="463"/>
        <end position="621"/>
    </location>
</feature>
<evidence type="ECO:0000256" key="14">
    <source>
        <dbReference type="ARBA" id="ARBA00023121"/>
    </source>
</evidence>
<keyword evidence="15 22" id="KW-0472">Membrane</keyword>
<dbReference type="PANTHER" id="PTHR46378:SF1">
    <property type="entry name" value="STEROL REGULATORY ELEMENT-BINDING PROTEIN CLEAVAGE-ACTIVATING PROTEIN"/>
    <property type="match status" value="1"/>
</dbReference>
<accession>A0ABQ7KFQ5</accession>
<dbReference type="InterPro" id="IPR000731">
    <property type="entry name" value="SSD"/>
</dbReference>
<feature type="transmembrane region" description="Helical" evidence="22">
    <location>
        <begin position="839"/>
        <end position="855"/>
    </location>
</feature>
<protein>
    <recommendedName>
        <fullName evidence="5">Sterol regulatory element-binding protein cleavage-activating protein</fullName>
    </recommendedName>
</protein>
<evidence type="ECO:0000256" key="11">
    <source>
        <dbReference type="ARBA" id="ARBA00022989"/>
    </source>
</evidence>
<feature type="region of interest" description="Disordered" evidence="21">
    <location>
        <begin position="1247"/>
        <end position="1278"/>
    </location>
</feature>
<feature type="compositionally biased region" description="Polar residues" evidence="21">
    <location>
        <begin position="1425"/>
        <end position="1442"/>
    </location>
</feature>
<feature type="transmembrane region" description="Helical" evidence="22">
    <location>
        <begin position="54"/>
        <end position="74"/>
    </location>
</feature>
<comment type="similarity">
    <text evidence="4">Belongs to the WD repeat SCAP family.</text>
</comment>
<evidence type="ECO:0000256" key="9">
    <source>
        <dbReference type="ARBA" id="ARBA00022737"/>
    </source>
</evidence>